<dbReference type="InterPro" id="IPR012677">
    <property type="entry name" value="Nucleotide-bd_a/b_plait_sf"/>
</dbReference>
<keyword evidence="3" id="KW-0963">Cytoplasm</keyword>
<dbReference type="GO" id="GO:0003723">
    <property type="term" value="F:RNA binding"/>
    <property type="evidence" value="ECO:0007669"/>
    <property type="project" value="UniProtKB-UniRule"/>
</dbReference>
<evidence type="ECO:0000256" key="6">
    <source>
        <dbReference type="ARBA" id="ARBA00023242"/>
    </source>
</evidence>
<dbReference type="InterPro" id="IPR050441">
    <property type="entry name" value="RBM"/>
</dbReference>
<reference evidence="9" key="1">
    <citation type="journal article" date="2023" name="Science">
        <title>Genome structures resolve the early diversification of teleost fishes.</title>
        <authorList>
            <person name="Parey E."/>
            <person name="Louis A."/>
            <person name="Montfort J."/>
            <person name="Bouchez O."/>
            <person name="Roques C."/>
            <person name="Iampietro C."/>
            <person name="Lluch J."/>
            <person name="Castinel A."/>
            <person name="Donnadieu C."/>
            <person name="Desvignes T."/>
            <person name="Floi Bucao C."/>
            <person name="Jouanno E."/>
            <person name="Wen M."/>
            <person name="Mejri S."/>
            <person name="Dirks R."/>
            <person name="Jansen H."/>
            <person name="Henkel C."/>
            <person name="Chen W.J."/>
            <person name="Zahm M."/>
            <person name="Cabau C."/>
            <person name="Klopp C."/>
            <person name="Thompson A.W."/>
            <person name="Robinson-Rechavi M."/>
            <person name="Braasch I."/>
            <person name="Lecointre G."/>
            <person name="Bobe J."/>
            <person name="Postlethwait J.H."/>
            <person name="Berthelot C."/>
            <person name="Roest Crollius H."/>
            <person name="Guiguen Y."/>
        </authorList>
    </citation>
    <scope>NUCLEOTIDE SEQUENCE</scope>
    <source>
        <strain evidence="9">NC1722</strain>
    </source>
</reference>
<dbReference type="InterPro" id="IPR035979">
    <property type="entry name" value="RBD_domain_sf"/>
</dbReference>
<dbReference type="GO" id="GO:0005654">
    <property type="term" value="C:nucleoplasm"/>
    <property type="evidence" value="ECO:0007669"/>
    <property type="project" value="UniProtKB-SubCell"/>
</dbReference>
<sequence>MSCDDGKLFVGGLSFDTTEDVLEEAFCKYGCISKVDIIKDRETDRSRGFGFVTFENPDDASDALTAMCGKHLDGREIRVDRAGKPGTRSGFRGGASGGSGRGFFRGGSRGGYGGERSWWWWRKELWWGWRPKLWEWREELWRRRWRWLQEWWWQRRRQWWWW</sequence>
<dbReference type="FunFam" id="3.30.70.330:FF:000174">
    <property type="entry name" value="cold-inducible RNA-binding protein isoform X2"/>
    <property type="match status" value="1"/>
</dbReference>
<evidence type="ECO:0000313" key="9">
    <source>
        <dbReference type="EMBL" id="KAJ8387775.1"/>
    </source>
</evidence>
<dbReference type="EMBL" id="JAINUG010000206">
    <property type="protein sequence ID" value="KAJ8387775.1"/>
    <property type="molecule type" value="Genomic_DNA"/>
</dbReference>
<keyword evidence="10" id="KW-1185">Reference proteome</keyword>
<dbReference type="AlphaFoldDB" id="A0AAD7RPC6"/>
<feature type="domain" description="RRM" evidence="8">
    <location>
        <begin position="6"/>
        <end position="84"/>
    </location>
</feature>
<comment type="caution">
    <text evidence="9">The sequence shown here is derived from an EMBL/GenBank/DDBJ whole genome shotgun (WGS) entry which is preliminary data.</text>
</comment>
<evidence type="ECO:0000256" key="7">
    <source>
        <dbReference type="PROSITE-ProRule" id="PRU00176"/>
    </source>
</evidence>
<keyword evidence="6" id="KW-0539">Nucleus</keyword>
<evidence type="ECO:0000256" key="5">
    <source>
        <dbReference type="ARBA" id="ARBA00023016"/>
    </source>
</evidence>
<dbReference type="PANTHER" id="PTHR48034">
    <property type="entry name" value="TRANSFORMER-2 SEX-DETERMINING PROTEIN-RELATED"/>
    <property type="match status" value="1"/>
</dbReference>
<dbReference type="SMART" id="SM00360">
    <property type="entry name" value="RRM"/>
    <property type="match status" value="1"/>
</dbReference>
<evidence type="ECO:0000256" key="4">
    <source>
        <dbReference type="ARBA" id="ARBA00022884"/>
    </source>
</evidence>
<organism evidence="9 10">
    <name type="scientific">Aldrovandia affinis</name>
    <dbReference type="NCBI Taxonomy" id="143900"/>
    <lineage>
        <taxon>Eukaryota</taxon>
        <taxon>Metazoa</taxon>
        <taxon>Chordata</taxon>
        <taxon>Craniata</taxon>
        <taxon>Vertebrata</taxon>
        <taxon>Euteleostomi</taxon>
        <taxon>Actinopterygii</taxon>
        <taxon>Neopterygii</taxon>
        <taxon>Teleostei</taxon>
        <taxon>Notacanthiformes</taxon>
        <taxon>Halosauridae</taxon>
        <taxon>Aldrovandia</taxon>
    </lineage>
</organism>
<evidence type="ECO:0000256" key="3">
    <source>
        <dbReference type="ARBA" id="ARBA00022490"/>
    </source>
</evidence>
<dbReference type="InterPro" id="IPR034278">
    <property type="entry name" value="RBM3/CIRBP_RRM"/>
</dbReference>
<dbReference type="Gene3D" id="3.30.70.330">
    <property type="match status" value="1"/>
</dbReference>
<evidence type="ECO:0000313" key="10">
    <source>
        <dbReference type="Proteomes" id="UP001221898"/>
    </source>
</evidence>
<evidence type="ECO:0000259" key="8">
    <source>
        <dbReference type="PROSITE" id="PS50102"/>
    </source>
</evidence>
<dbReference type="SUPFAM" id="SSF54928">
    <property type="entry name" value="RNA-binding domain, RBD"/>
    <property type="match status" value="1"/>
</dbReference>
<dbReference type="Proteomes" id="UP001221898">
    <property type="component" value="Unassembled WGS sequence"/>
</dbReference>
<keyword evidence="5" id="KW-0346">Stress response</keyword>
<protein>
    <recommendedName>
        <fullName evidence="8">RRM domain-containing protein</fullName>
    </recommendedName>
</protein>
<comment type="subcellular location">
    <subcellularLocation>
        <location evidence="1">Cytoplasm</location>
    </subcellularLocation>
    <subcellularLocation>
        <location evidence="2">Nucleus</location>
        <location evidence="2">Nucleoplasm</location>
    </subcellularLocation>
</comment>
<dbReference type="CDD" id="cd12449">
    <property type="entry name" value="RRM_CIRBP_RBM3"/>
    <property type="match status" value="1"/>
</dbReference>
<dbReference type="Pfam" id="PF00076">
    <property type="entry name" value="RRM_1"/>
    <property type="match status" value="1"/>
</dbReference>
<gene>
    <name evidence="9" type="ORF">AAFF_G00150760</name>
</gene>
<evidence type="ECO:0000256" key="2">
    <source>
        <dbReference type="ARBA" id="ARBA00004642"/>
    </source>
</evidence>
<keyword evidence="4 7" id="KW-0694">RNA-binding</keyword>
<dbReference type="InterPro" id="IPR000504">
    <property type="entry name" value="RRM_dom"/>
</dbReference>
<proteinExistence type="predicted"/>
<dbReference type="GO" id="GO:0005737">
    <property type="term" value="C:cytoplasm"/>
    <property type="evidence" value="ECO:0007669"/>
    <property type="project" value="UniProtKB-SubCell"/>
</dbReference>
<dbReference type="PROSITE" id="PS50102">
    <property type="entry name" value="RRM"/>
    <property type="match status" value="1"/>
</dbReference>
<name>A0AAD7RPC6_9TELE</name>
<evidence type="ECO:0000256" key="1">
    <source>
        <dbReference type="ARBA" id="ARBA00004496"/>
    </source>
</evidence>
<accession>A0AAD7RPC6</accession>